<comment type="function">
    <text evidence="6">Catalyzes the reduction of dTDP-6-deoxy-L-lyxo-4-hexulose to yield dTDP-L-rhamnose.</text>
</comment>
<accession>E6W5A0</accession>
<dbReference type="SUPFAM" id="SSF51735">
    <property type="entry name" value="NAD(P)-binding Rossmann-fold domains"/>
    <property type="match status" value="1"/>
</dbReference>
<keyword evidence="6" id="KW-0521">NADP</keyword>
<evidence type="ECO:0000256" key="3">
    <source>
        <dbReference type="ARBA" id="ARBA00012929"/>
    </source>
</evidence>
<dbReference type="EC" id="1.1.1.133" evidence="3 6"/>
<evidence type="ECO:0000259" key="7">
    <source>
        <dbReference type="Pfam" id="PF04321"/>
    </source>
</evidence>
<evidence type="ECO:0000256" key="6">
    <source>
        <dbReference type="RuleBase" id="RU364082"/>
    </source>
</evidence>
<sequence length="285" mass="30860">MSKILVTGGHGQLGGELSERLGPACISAGREVLDVTAYGDVERFCRTYPIAGIVNCAAYTAVDAAESECENAFRINEKGAAHLARISGDLGIPFIHISTDFVFDGTKTVPYVEGDVPNPLGVYGASKLAGEEAVMSANDRSTIVRTSWLYSSRGKNFVKTILQHASRSGQLRVVDDQVGSPTYAGDLADMLVRMLSCSSVGGGRVFHFANEGVCSWYDFACAITAMAGIKCDIEPIETSEYPLPAKRPHYSVLNKRKIKTEFGVTIPYWRNSLERCISRLKVGCD</sequence>
<dbReference type="NCBIfam" id="TIGR01214">
    <property type="entry name" value="rmlD"/>
    <property type="match status" value="1"/>
</dbReference>
<keyword evidence="9" id="KW-1185">Reference proteome</keyword>
<name>E6W5A0_DESIS</name>
<dbReference type="RefSeq" id="WP_013507050.1">
    <property type="nucleotide sequence ID" value="NC_014836.1"/>
</dbReference>
<comment type="pathway">
    <text evidence="1 6">Carbohydrate biosynthesis; dTDP-L-rhamnose biosynthesis.</text>
</comment>
<dbReference type="FunCoup" id="E6W5A0">
    <property type="interactions" value="409"/>
</dbReference>
<dbReference type="InterPro" id="IPR005913">
    <property type="entry name" value="dTDP_dehydrorham_reduct"/>
</dbReference>
<dbReference type="Gene3D" id="3.90.25.10">
    <property type="entry name" value="UDP-galactose 4-epimerase, domain 1"/>
    <property type="match status" value="1"/>
</dbReference>
<dbReference type="GO" id="GO:0019305">
    <property type="term" value="P:dTDP-rhamnose biosynthetic process"/>
    <property type="evidence" value="ECO:0007669"/>
    <property type="project" value="UniProtKB-UniPathway"/>
</dbReference>
<gene>
    <name evidence="8" type="ordered locus">Selin_2464</name>
</gene>
<dbReference type="EMBL" id="CP002432">
    <property type="protein sequence ID" value="ADU67179.1"/>
    <property type="molecule type" value="Genomic_DNA"/>
</dbReference>
<dbReference type="STRING" id="653733.Selin_2464"/>
<dbReference type="Proteomes" id="UP000002572">
    <property type="component" value="Chromosome"/>
</dbReference>
<dbReference type="CDD" id="cd05254">
    <property type="entry name" value="dTDP_HR_like_SDR_e"/>
    <property type="match status" value="1"/>
</dbReference>
<organism evidence="8 9">
    <name type="scientific">Desulfurispirillum indicum (strain ATCC BAA-1389 / DSM 22839 / S5)</name>
    <dbReference type="NCBI Taxonomy" id="653733"/>
    <lineage>
        <taxon>Bacteria</taxon>
        <taxon>Pseudomonadati</taxon>
        <taxon>Chrysiogenota</taxon>
        <taxon>Chrysiogenia</taxon>
        <taxon>Chrysiogenales</taxon>
        <taxon>Chrysiogenaceae</taxon>
        <taxon>Desulfurispirillum</taxon>
    </lineage>
</organism>
<reference evidence="8 9" key="1">
    <citation type="submission" date="2010-12" db="EMBL/GenBank/DDBJ databases">
        <title>Complete sequence of Desulfurispirillum indicum S5.</title>
        <authorList>
            <consortium name="US DOE Joint Genome Institute"/>
            <person name="Lucas S."/>
            <person name="Copeland A."/>
            <person name="Lapidus A."/>
            <person name="Cheng J.-F."/>
            <person name="Goodwin L."/>
            <person name="Pitluck S."/>
            <person name="Chertkov O."/>
            <person name="Held B."/>
            <person name="Detter J.C."/>
            <person name="Han C."/>
            <person name="Tapia R."/>
            <person name="Land M."/>
            <person name="Hauser L."/>
            <person name="Kyrpides N."/>
            <person name="Ivanova N."/>
            <person name="Mikhailova N."/>
            <person name="Haggblom M."/>
            <person name="Rauschenbach I."/>
            <person name="Bini E."/>
            <person name="Woyke T."/>
        </authorList>
    </citation>
    <scope>NUCLEOTIDE SEQUENCE [LARGE SCALE GENOMIC DNA]</scope>
    <source>
        <strain evidence="9">ATCC BAA-1389 / DSM 22839 / S5</strain>
    </source>
</reference>
<evidence type="ECO:0000313" key="8">
    <source>
        <dbReference type="EMBL" id="ADU67179.1"/>
    </source>
</evidence>
<evidence type="ECO:0000256" key="4">
    <source>
        <dbReference type="ARBA" id="ARBA00017099"/>
    </source>
</evidence>
<comment type="similarity">
    <text evidence="2 6">Belongs to the dTDP-4-dehydrorhamnose reductase family.</text>
</comment>
<protein>
    <recommendedName>
        <fullName evidence="4 6">dTDP-4-dehydrorhamnose reductase</fullName>
        <ecNumber evidence="3 6">1.1.1.133</ecNumber>
    </recommendedName>
</protein>
<comment type="catalytic activity">
    <reaction evidence="5">
        <text>dTDP-beta-L-rhamnose + NADP(+) = dTDP-4-dehydro-beta-L-rhamnose + NADPH + H(+)</text>
        <dbReference type="Rhea" id="RHEA:21796"/>
        <dbReference type="ChEBI" id="CHEBI:15378"/>
        <dbReference type="ChEBI" id="CHEBI:57510"/>
        <dbReference type="ChEBI" id="CHEBI:57783"/>
        <dbReference type="ChEBI" id="CHEBI:58349"/>
        <dbReference type="ChEBI" id="CHEBI:62830"/>
        <dbReference type="EC" id="1.1.1.133"/>
    </reaction>
</comment>
<dbReference type="PANTHER" id="PTHR10491:SF4">
    <property type="entry name" value="METHIONINE ADENOSYLTRANSFERASE 2 SUBUNIT BETA"/>
    <property type="match status" value="1"/>
</dbReference>
<dbReference type="OrthoDB" id="9803892at2"/>
<dbReference type="eggNOG" id="COG1091">
    <property type="taxonomic scope" value="Bacteria"/>
</dbReference>
<dbReference type="UniPathway" id="UPA00124"/>
<dbReference type="InterPro" id="IPR029903">
    <property type="entry name" value="RmlD-like-bd"/>
</dbReference>
<dbReference type="GO" id="GO:0008831">
    <property type="term" value="F:dTDP-4-dehydrorhamnose reductase activity"/>
    <property type="evidence" value="ECO:0007669"/>
    <property type="project" value="UniProtKB-EC"/>
</dbReference>
<evidence type="ECO:0000256" key="1">
    <source>
        <dbReference type="ARBA" id="ARBA00004781"/>
    </source>
</evidence>
<dbReference type="PANTHER" id="PTHR10491">
    <property type="entry name" value="DTDP-4-DEHYDRORHAMNOSE REDUCTASE"/>
    <property type="match status" value="1"/>
</dbReference>
<dbReference type="Pfam" id="PF04321">
    <property type="entry name" value="RmlD_sub_bind"/>
    <property type="match status" value="1"/>
</dbReference>
<dbReference type="InParanoid" id="E6W5A0"/>
<dbReference type="InterPro" id="IPR036291">
    <property type="entry name" value="NAD(P)-bd_dom_sf"/>
</dbReference>
<dbReference type="AlphaFoldDB" id="E6W5A0"/>
<dbReference type="KEGG" id="din:Selin_2464"/>
<dbReference type="Gene3D" id="3.40.50.720">
    <property type="entry name" value="NAD(P)-binding Rossmann-like Domain"/>
    <property type="match status" value="1"/>
</dbReference>
<proteinExistence type="inferred from homology"/>
<evidence type="ECO:0000313" key="9">
    <source>
        <dbReference type="Proteomes" id="UP000002572"/>
    </source>
</evidence>
<keyword evidence="6 8" id="KW-0560">Oxidoreductase</keyword>
<dbReference type="HOGENOM" id="CLU_045518_1_2_0"/>
<feature type="domain" description="RmlD-like substrate binding" evidence="7">
    <location>
        <begin position="3"/>
        <end position="280"/>
    </location>
</feature>
<dbReference type="GO" id="GO:0005829">
    <property type="term" value="C:cytosol"/>
    <property type="evidence" value="ECO:0007669"/>
    <property type="project" value="TreeGrafter"/>
</dbReference>
<evidence type="ECO:0000256" key="5">
    <source>
        <dbReference type="ARBA" id="ARBA00048200"/>
    </source>
</evidence>
<evidence type="ECO:0000256" key="2">
    <source>
        <dbReference type="ARBA" id="ARBA00010944"/>
    </source>
</evidence>